<dbReference type="Gene3D" id="3.40.50.720">
    <property type="entry name" value="NAD(P)-binding Rossmann-like Domain"/>
    <property type="match status" value="1"/>
</dbReference>
<accession>A0A6M1SUR4</accession>
<dbReference type="Pfam" id="PF00725">
    <property type="entry name" value="3HCDH"/>
    <property type="match status" value="1"/>
</dbReference>
<dbReference type="RefSeq" id="WP_165139686.1">
    <property type="nucleotide sequence ID" value="NZ_JAALLT010000002.1"/>
</dbReference>
<dbReference type="Gene3D" id="3.90.226.10">
    <property type="entry name" value="2-enoyl-CoA Hydratase, Chain A, domain 1"/>
    <property type="match status" value="1"/>
</dbReference>
<dbReference type="Gene3D" id="1.10.1040.50">
    <property type="match status" value="1"/>
</dbReference>
<evidence type="ECO:0000256" key="5">
    <source>
        <dbReference type="ARBA" id="ARBA00023027"/>
    </source>
</evidence>
<evidence type="ECO:0000256" key="2">
    <source>
        <dbReference type="ARBA" id="ARBA00022832"/>
    </source>
</evidence>
<keyword evidence="4" id="KW-0560">Oxidoreductase</keyword>
<dbReference type="SUPFAM" id="SSF52096">
    <property type="entry name" value="ClpP/crotonase"/>
    <property type="match status" value="1"/>
</dbReference>
<dbReference type="SUPFAM" id="SSF51735">
    <property type="entry name" value="NAD(P)-binding Rossmann-fold domains"/>
    <property type="match status" value="1"/>
</dbReference>
<sequence>MSKNPYSIRKVAVLGSGTMGSQIAAHCVNAGLEVTLLDLKNDGDKPNKTVEENIKKLTKMNPDPLGLPEYAHRIKPGNFEDDLEDAVANADWVCEAIIEKMDIKKNMMSRIQESMNKGTIISSNTSGLPIGDIGEDCSEEFQRHFLGTHFFNPPRYMKLLEVIPTDKTSAEVVDFMSRFCEKTLGKGVVKCKDTPNFIANRIGIFSMASIMPYFFDGSFRAEEIDFLTGTLTGYSKAATFRTADMSGLDVISHVASNLYPAIPGDERREVFKLPEAFQKMVKQGKHGNKAGEGFYKKVQTESGKEYKVIDPASFDYESQIEPEFESAKKAKKEHRTSGGRLKYMVHQDDKAGRFLWDIHCDLLLYSANRIPEITDSLESIDRAMKWGFNWELGPFERWDAIGVQESVKRMQEEGRDVPKPVLEMLDSGRKQFYDKDKGTVFNLATGEVESLSPPAHGAVTVSSLKAEGKEVMGNDSAGLYDLGDGVALFEFRTKQYTLGFELVQTLQEACEKVKQDFDALVISHDGDNFSYGANLMEAMGAWQQGQKDQVKQAAKNFQDTAVGLRYQPFPVVVAPFGRALGGGVEFMLHADKVVAHHELYAGLVEVGVGLIPAGGGTKEMLKRTMDSLVEDEQVDPIPNIKEIFKTIGMAKVSESAQKARNLGYLRDSDVIVMNRDLLIAAAKEEARTLAVVGYQPPARPDIKVMGNKGLSSLKLMLYIMHEAEFITDYDKVVAGKVAWVMSGGELSEPQDVPEEYLLKLEREVFMELLEDERTQARIEHMLKKGKPLRN</sequence>
<dbReference type="Pfam" id="PF00378">
    <property type="entry name" value="ECH_1"/>
    <property type="match status" value="1"/>
</dbReference>
<evidence type="ECO:0000256" key="4">
    <source>
        <dbReference type="ARBA" id="ARBA00023002"/>
    </source>
</evidence>
<dbReference type="InterPro" id="IPR006108">
    <property type="entry name" value="3HC_DH_C"/>
</dbReference>
<name>A0A6M1SUR4_9BACT</name>
<comment type="catalytic activity">
    <reaction evidence="7">
        <text>a (3S)-3-hydroxyacyl-CoA + NAD(+) = a 3-oxoacyl-CoA + NADH + H(+)</text>
        <dbReference type="Rhea" id="RHEA:22432"/>
        <dbReference type="ChEBI" id="CHEBI:15378"/>
        <dbReference type="ChEBI" id="CHEBI:57318"/>
        <dbReference type="ChEBI" id="CHEBI:57540"/>
        <dbReference type="ChEBI" id="CHEBI:57945"/>
        <dbReference type="ChEBI" id="CHEBI:90726"/>
        <dbReference type="EC" id="1.1.1.35"/>
    </reaction>
</comment>
<comment type="caution">
    <text evidence="10">The sequence shown here is derived from an EMBL/GenBank/DDBJ whole genome shotgun (WGS) entry which is preliminary data.</text>
</comment>
<dbReference type="PANTHER" id="PTHR48075:SF7">
    <property type="entry name" value="3-HYDROXYACYL-COA DEHYDROGENASE-RELATED"/>
    <property type="match status" value="1"/>
</dbReference>
<evidence type="ECO:0000259" key="8">
    <source>
        <dbReference type="Pfam" id="PF00725"/>
    </source>
</evidence>
<dbReference type="Pfam" id="PF02737">
    <property type="entry name" value="3HCDH_N"/>
    <property type="match status" value="1"/>
</dbReference>
<dbReference type="InterPro" id="IPR008927">
    <property type="entry name" value="6-PGluconate_DH-like_C_sf"/>
</dbReference>
<keyword evidence="11" id="KW-1185">Reference proteome</keyword>
<dbReference type="UniPathway" id="UPA00659"/>
<organism evidence="10 11">
    <name type="scientific">Halalkalibaculum roseum</name>
    <dbReference type="NCBI Taxonomy" id="2709311"/>
    <lineage>
        <taxon>Bacteria</taxon>
        <taxon>Pseudomonadati</taxon>
        <taxon>Balneolota</taxon>
        <taxon>Balneolia</taxon>
        <taxon>Balneolales</taxon>
        <taxon>Balneolaceae</taxon>
        <taxon>Halalkalibaculum</taxon>
    </lineage>
</organism>
<feature type="domain" description="3-hydroxyacyl-CoA dehydrogenase NAD binding" evidence="9">
    <location>
        <begin position="10"/>
        <end position="194"/>
    </location>
</feature>
<evidence type="ECO:0000256" key="1">
    <source>
        <dbReference type="ARBA" id="ARBA00005005"/>
    </source>
</evidence>
<keyword evidence="6" id="KW-0443">Lipid metabolism</keyword>
<dbReference type="InterPro" id="IPR029045">
    <property type="entry name" value="ClpP/crotonase-like_dom_sf"/>
</dbReference>
<dbReference type="InterPro" id="IPR001753">
    <property type="entry name" value="Enoyl-CoA_hydra/iso"/>
</dbReference>
<evidence type="ECO:0000313" key="10">
    <source>
        <dbReference type="EMBL" id="NGP75866.1"/>
    </source>
</evidence>
<reference evidence="10 11" key="1">
    <citation type="submission" date="2020-02" db="EMBL/GenBank/DDBJ databases">
        <title>Balneolaceae bacterium YR4-1, complete genome.</title>
        <authorList>
            <person name="Li Y."/>
            <person name="Wu S."/>
        </authorList>
    </citation>
    <scope>NUCLEOTIDE SEQUENCE [LARGE SCALE GENOMIC DNA]</scope>
    <source>
        <strain evidence="10 11">YR4-1</strain>
    </source>
</reference>
<comment type="pathway">
    <text evidence="1">Lipid metabolism; fatty acid beta-oxidation.</text>
</comment>
<dbReference type="SUPFAM" id="SSF48179">
    <property type="entry name" value="6-phosphogluconate dehydrogenase C-terminal domain-like"/>
    <property type="match status" value="2"/>
</dbReference>
<evidence type="ECO:0000256" key="3">
    <source>
        <dbReference type="ARBA" id="ARBA00022963"/>
    </source>
</evidence>
<gene>
    <name evidence="10" type="ORF">G3570_04425</name>
</gene>
<dbReference type="PANTHER" id="PTHR48075">
    <property type="entry name" value="3-HYDROXYACYL-COA DEHYDROGENASE FAMILY PROTEIN"/>
    <property type="match status" value="1"/>
</dbReference>
<dbReference type="GO" id="GO:0006635">
    <property type="term" value="P:fatty acid beta-oxidation"/>
    <property type="evidence" value="ECO:0007669"/>
    <property type="project" value="UniProtKB-UniPathway"/>
</dbReference>
<dbReference type="CDD" id="cd06558">
    <property type="entry name" value="crotonase-like"/>
    <property type="match status" value="1"/>
</dbReference>
<proteinExistence type="predicted"/>
<evidence type="ECO:0000256" key="7">
    <source>
        <dbReference type="ARBA" id="ARBA00049556"/>
    </source>
</evidence>
<dbReference type="Proteomes" id="UP000473278">
    <property type="component" value="Unassembled WGS sequence"/>
</dbReference>
<dbReference type="AlphaFoldDB" id="A0A6M1SUR4"/>
<protein>
    <submittedName>
        <fullName evidence="10">3-hydroxyacyl-CoA dehydrogenase/enoyl-CoA hydratase family protein</fullName>
    </submittedName>
</protein>
<dbReference type="GO" id="GO:0070403">
    <property type="term" value="F:NAD+ binding"/>
    <property type="evidence" value="ECO:0007669"/>
    <property type="project" value="InterPro"/>
</dbReference>
<keyword evidence="5" id="KW-0520">NAD</keyword>
<dbReference type="EMBL" id="JAALLT010000002">
    <property type="protein sequence ID" value="NGP75866.1"/>
    <property type="molecule type" value="Genomic_DNA"/>
</dbReference>
<evidence type="ECO:0000256" key="6">
    <source>
        <dbReference type="ARBA" id="ARBA00023098"/>
    </source>
</evidence>
<feature type="domain" description="3-hydroxyacyl-CoA dehydrogenase C-terminal" evidence="8">
    <location>
        <begin position="197"/>
        <end position="296"/>
    </location>
</feature>
<dbReference type="InterPro" id="IPR006176">
    <property type="entry name" value="3-OHacyl-CoA_DH_NAD-bd"/>
</dbReference>
<keyword evidence="3" id="KW-0442">Lipid degradation</keyword>
<evidence type="ECO:0000313" key="11">
    <source>
        <dbReference type="Proteomes" id="UP000473278"/>
    </source>
</evidence>
<dbReference type="InterPro" id="IPR036291">
    <property type="entry name" value="NAD(P)-bd_dom_sf"/>
</dbReference>
<evidence type="ECO:0000259" key="9">
    <source>
        <dbReference type="Pfam" id="PF02737"/>
    </source>
</evidence>
<dbReference type="GO" id="GO:0003857">
    <property type="term" value="F:(3S)-3-hydroxyacyl-CoA dehydrogenase (NAD+) activity"/>
    <property type="evidence" value="ECO:0007669"/>
    <property type="project" value="UniProtKB-EC"/>
</dbReference>
<keyword evidence="2" id="KW-0276">Fatty acid metabolism</keyword>